<dbReference type="AlphaFoldDB" id="A0A8H3XFT3"/>
<keyword evidence="2" id="KW-1185">Reference proteome</keyword>
<reference evidence="1 2" key="1">
    <citation type="journal article" date="2019" name="Environ. Microbiol.">
        <title>At the nexus of three kingdoms: the genome of the mycorrhizal fungus Gigaspora margarita provides insights into plant, endobacterial and fungal interactions.</title>
        <authorList>
            <person name="Venice F."/>
            <person name="Ghignone S."/>
            <person name="Salvioli di Fossalunga A."/>
            <person name="Amselem J."/>
            <person name="Novero M."/>
            <person name="Xianan X."/>
            <person name="Sedzielewska Toro K."/>
            <person name="Morin E."/>
            <person name="Lipzen A."/>
            <person name="Grigoriev I.V."/>
            <person name="Henrissat B."/>
            <person name="Martin F.M."/>
            <person name="Bonfante P."/>
        </authorList>
    </citation>
    <scope>NUCLEOTIDE SEQUENCE [LARGE SCALE GENOMIC DNA]</scope>
    <source>
        <strain evidence="1 2">BEG34</strain>
    </source>
</reference>
<organism evidence="1 2">
    <name type="scientific">Gigaspora margarita</name>
    <dbReference type="NCBI Taxonomy" id="4874"/>
    <lineage>
        <taxon>Eukaryota</taxon>
        <taxon>Fungi</taxon>
        <taxon>Fungi incertae sedis</taxon>
        <taxon>Mucoromycota</taxon>
        <taxon>Glomeromycotina</taxon>
        <taxon>Glomeromycetes</taxon>
        <taxon>Diversisporales</taxon>
        <taxon>Gigasporaceae</taxon>
        <taxon>Gigaspora</taxon>
    </lineage>
</organism>
<dbReference type="SUPFAM" id="SSF52047">
    <property type="entry name" value="RNI-like"/>
    <property type="match status" value="1"/>
</dbReference>
<evidence type="ECO:0000313" key="2">
    <source>
        <dbReference type="Proteomes" id="UP000439903"/>
    </source>
</evidence>
<comment type="caution">
    <text evidence="1">The sequence shown here is derived from an EMBL/GenBank/DDBJ whole genome shotgun (WGS) entry which is preliminary data.</text>
</comment>
<dbReference type="OrthoDB" id="2788229at2759"/>
<dbReference type="Gene3D" id="3.80.10.10">
    <property type="entry name" value="Ribonuclease Inhibitor"/>
    <property type="match status" value="1"/>
</dbReference>
<name>A0A8H3XFT3_GIGMA</name>
<dbReference type="InterPro" id="IPR032675">
    <property type="entry name" value="LRR_dom_sf"/>
</dbReference>
<dbReference type="EMBL" id="WTPW01001120">
    <property type="protein sequence ID" value="KAF0454741.1"/>
    <property type="molecule type" value="Genomic_DNA"/>
</dbReference>
<protein>
    <submittedName>
        <fullName evidence="1">Uncharacterized protein</fullName>
    </submittedName>
</protein>
<accession>A0A8H3XFT3</accession>
<evidence type="ECO:0000313" key="1">
    <source>
        <dbReference type="EMBL" id="KAF0454741.1"/>
    </source>
</evidence>
<gene>
    <name evidence="1" type="ORF">F8M41_001520</name>
</gene>
<sequence length="430" mass="50051">MLMGDMPELMENILNNLNREFNSLYSCALRCPKASYKILTFTIIKLLIKKFIESGATLQELYLDFFVLDEIQPEICCSLEQNMQFLSRLQNLSINSISFKSNFNIESLATLLKILGNGTTKLNNLNITVPDYYDPQLFQSLICIINSQKQLKQFYMIDTYGFSENLPSIISALKSQKQSLQEVRIIGCKFIDVFKVLTNFENLETFRVRNCEFSNNKELLKILDKNFYKIKTFEVVTDMEFDTLIIVQCIKMFGSLLQRLKLEAKCEDIVEKSLLLETIKSFCPNITYLYIMDNGLSDQFQELIGNLQKLQFLTLYSLDAALEIIENEPRRLMTQFARILPSTLQYLDIRNSHLNSYIGILINHCNAPLKKLLISYLYDEKNAKALIEFSIRKRTLNYVGVYDMYSYNNFKKEMEGYITLVLYENAVVDL</sequence>
<dbReference type="Proteomes" id="UP000439903">
    <property type="component" value="Unassembled WGS sequence"/>
</dbReference>
<proteinExistence type="predicted"/>